<dbReference type="EMBL" id="VSRR010152881">
    <property type="protein sequence ID" value="MPD06766.1"/>
    <property type="molecule type" value="Genomic_DNA"/>
</dbReference>
<sequence>MHQSVIATKKLPSGGEEACGLSVVQQRGGRVSGSGVAECARAGWHSTVWPGSLRPYHYIEVSARRWWHLSAGAEHPTTLTCLPHVAGHAGHLSERALQRRGLAAP</sequence>
<dbReference type="AlphaFoldDB" id="A0A5B7KIU7"/>
<evidence type="ECO:0000313" key="1">
    <source>
        <dbReference type="EMBL" id="MPD06766.1"/>
    </source>
</evidence>
<organism evidence="1 2">
    <name type="scientific">Portunus trituberculatus</name>
    <name type="common">Swimming crab</name>
    <name type="synonym">Neptunus trituberculatus</name>
    <dbReference type="NCBI Taxonomy" id="210409"/>
    <lineage>
        <taxon>Eukaryota</taxon>
        <taxon>Metazoa</taxon>
        <taxon>Ecdysozoa</taxon>
        <taxon>Arthropoda</taxon>
        <taxon>Crustacea</taxon>
        <taxon>Multicrustacea</taxon>
        <taxon>Malacostraca</taxon>
        <taxon>Eumalacostraca</taxon>
        <taxon>Eucarida</taxon>
        <taxon>Decapoda</taxon>
        <taxon>Pleocyemata</taxon>
        <taxon>Brachyura</taxon>
        <taxon>Eubrachyura</taxon>
        <taxon>Portunoidea</taxon>
        <taxon>Portunidae</taxon>
        <taxon>Portuninae</taxon>
        <taxon>Portunus</taxon>
    </lineage>
</organism>
<protein>
    <submittedName>
        <fullName evidence="1">Uncharacterized protein</fullName>
    </submittedName>
</protein>
<reference evidence="1 2" key="1">
    <citation type="submission" date="2019-05" db="EMBL/GenBank/DDBJ databases">
        <title>Another draft genome of Portunus trituberculatus and its Hox gene families provides insights of decapod evolution.</title>
        <authorList>
            <person name="Jeong J.-H."/>
            <person name="Song I."/>
            <person name="Kim S."/>
            <person name="Choi T."/>
            <person name="Kim D."/>
            <person name="Ryu S."/>
            <person name="Kim W."/>
        </authorList>
    </citation>
    <scope>NUCLEOTIDE SEQUENCE [LARGE SCALE GENOMIC DNA]</scope>
    <source>
        <tissue evidence="1">Muscle</tissue>
    </source>
</reference>
<accession>A0A5B7KIU7</accession>
<dbReference type="Proteomes" id="UP000324222">
    <property type="component" value="Unassembled WGS sequence"/>
</dbReference>
<keyword evidence="2" id="KW-1185">Reference proteome</keyword>
<gene>
    <name evidence="1" type="ORF">E2C01_102594</name>
</gene>
<proteinExistence type="predicted"/>
<evidence type="ECO:0000313" key="2">
    <source>
        <dbReference type="Proteomes" id="UP000324222"/>
    </source>
</evidence>
<name>A0A5B7KIU7_PORTR</name>
<comment type="caution">
    <text evidence="1">The sequence shown here is derived from an EMBL/GenBank/DDBJ whole genome shotgun (WGS) entry which is preliminary data.</text>
</comment>